<sequence length="59" mass="6762">MRKNKKKKQPYVAPKIEVTYVKLEQGLAASSARIVPGGDNNVPTVTDWDDREVEENWNF</sequence>
<accession>A0ABW6BEM6</accession>
<proteinExistence type="predicted"/>
<evidence type="ECO:0008006" key="3">
    <source>
        <dbReference type="Google" id="ProtNLM"/>
    </source>
</evidence>
<protein>
    <recommendedName>
        <fullName evidence="3">RiPP</fullName>
    </recommendedName>
</protein>
<evidence type="ECO:0000313" key="2">
    <source>
        <dbReference type="Proteomes" id="UP001597525"/>
    </source>
</evidence>
<dbReference type="RefSeq" id="WP_320184293.1">
    <property type="nucleotide sequence ID" value="NZ_CP138332.1"/>
</dbReference>
<comment type="caution">
    <text evidence="1">The sequence shown here is derived from an EMBL/GenBank/DDBJ whole genome shotgun (WGS) entry which is preliminary data.</text>
</comment>
<keyword evidence="2" id="KW-1185">Reference proteome</keyword>
<organism evidence="1 2">
    <name type="scientific">Sphingobacterium bambusae</name>
    <dbReference type="NCBI Taxonomy" id="662858"/>
    <lineage>
        <taxon>Bacteria</taxon>
        <taxon>Pseudomonadati</taxon>
        <taxon>Bacteroidota</taxon>
        <taxon>Sphingobacteriia</taxon>
        <taxon>Sphingobacteriales</taxon>
        <taxon>Sphingobacteriaceae</taxon>
        <taxon>Sphingobacterium</taxon>
    </lineage>
</organism>
<name>A0ABW6BEM6_9SPHI</name>
<evidence type="ECO:0000313" key="1">
    <source>
        <dbReference type="EMBL" id="MFD2966509.1"/>
    </source>
</evidence>
<dbReference type="EMBL" id="JBHUPB010000003">
    <property type="protein sequence ID" value="MFD2966509.1"/>
    <property type="molecule type" value="Genomic_DNA"/>
</dbReference>
<dbReference type="Proteomes" id="UP001597525">
    <property type="component" value="Unassembled WGS sequence"/>
</dbReference>
<gene>
    <name evidence="1" type="ORF">ACFS7Y_03880</name>
</gene>
<reference evidence="2" key="1">
    <citation type="journal article" date="2019" name="Int. J. Syst. Evol. Microbiol.">
        <title>The Global Catalogue of Microorganisms (GCM) 10K type strain sequencing project: providing services to taxonomists for standard genome sequencing and annotation.</title>
        <authorList>
            <consortium name="The Broad Institute Genomics Platform"/>
            <consortium name="The Broad Institute Genome Sequencing Center for Infectious Disease"/>
            <person name="Wu L."/>
            <person name="Ma J."/>
        </authorList>
    </citation>
    <scope>NUCLEOTIDE SEQUENCE [LARGE SCALE GENOMIC DNA]</scope>
    <source>
        <strain evidence="2">KCTC 22814</strain>
    </source>
</reference>